<feature type="compositionally biased region" description="Polar residues" evidence="3">
    <location>
        <begin position="311"/>
        <end position="327"/>
    </location>
</feature>
<keyword evidence="4" id="KW-0812">Transmembrane</keyword>
<keyword evidence="4" id="KW-1133">Transmembrane helix</keyword>
<sequence length="509" mass="57861">MKPTKLTYGILIVIGLIAIGLIVSSLFKSIDKDVAATHTTASSEKKAHPNYPEVQVVTEKAHDKVYSMEIDYPQFQSKKLNKKMNAFVKMAKEDFLHNVEENKQQLKSQEARLAIRSDMQKFSDHIYSVAIHEKSCLHEKQCQDLSDIVIVDSKNNNYINQTEILQDTEQNRGTLFQLLKHAFEQSDKYSEHFSSKKLSEWVYDKDNNFSNMYLADESIVFQFDNNKVIDKEAEITIPFSKMQDVLTDEWKDMIRHESTEGSDNTENSKSTVNKENTRDNDSTENNKSTEDKEDTEDKQEDSAIKQEEKNSNSPSVNQEKHPSSNQKRVALTFDDGPHPQNTPKVLDLLKQYNAKATFFMLGNKVTANATVVKRMKDEGHELGNHTWDHKDLTKLGVAGIRREIEQTNEAIRNAAGKNPTLFRPPYGATNGNIEKIVGLPSILWTVDTRDWESLDPVAILNEVKSHTTDGSILLMHDIHTSTVNGLKSVLDYLVGEGYEFVTVSEIIKT</sequence>
<dbReference type="RefSeq" id="WP_077701820.1">
    <property type="nucleotide sequence ID" value="NZ_CP018622.1"/>
</dbReference>
<dbReference type="AlphaFoldDB" id="A0A2K9IYA6"/>
<dbReference type="EMBL" id="CP018622">
    <property type="protein sequence ID" value="AUJ24686.1"/>
    <property type="molecule type" value="Genomic_DNA"/>
</dbReference>
<proteinExistence type="predicted"/>
<feature type="region of interest" description="Disordered" evidence="3">
    <location>
        <begin position="256"/>
        <end position="342"/>
    </location>
</feature>
<reference evidence="6" key="1">
    <citation type="submission" date="2016-11" db="EMBL/GenBank/DDBJ databases">
        <title>Complete genome sequence of Virgibacillus dokdonensis 21D, a halophilic bacterium isolated from the deep hypersaline anoxic basin Discovery in the Mediterranean Sea.</title>
        <authorList>
            <person name="Zeaiter Z."/>
            <person name="Booth J.M."/>
            <person name="Prosdocimi E.M."/>
            <person name="Mapelli F."/>
            <person name="Fusi M."/>
            <person name="Daffonchio D."/>
            <person name="Borin S."/>
            <person name="Crotti E."/>
        </authorList>
    </citation>
    <scope>NUCLEOTIDE SEQUENCE</scope>
    <source>
        <strain evidence="6">21D</strain>
    </source>
</reference>
<evidence type="ECO:0000313" key="8">
    <source>
        <dbReference type="Proteomes" id="UP000234237"/>
    </source>
</evidence>
<dbReference type="SUPFAM" id="SSF88713">
    <property type="entry name" value="Glycoside hydrolase/deacetylase"/>
    <property type="match status" value="1"/>
</dbReference>
<dbReference type="Gene3D" id="3.20.20.370">
    <property type="entry name" value="Glycoside hydrolase/deacetylase"/>
    <property type="match status" value="1"/>
</dbReference>
<dbReference type="EMBL" id="JAZHPM010000005">
    <property type="protein sequence ID" value="MEF2291104.1"/>
    <property type="molecule type" value="Genomic_DNA"/>
</dbReference>
<accession>A0A2K9IYA6</accession>
<gene>
    <name evidence="6" type="primary">pgdA_2</name>
    <name evidence="6" type="ORF">A21D_01605</name>
    <name evidence="7" type="ORF">V2W34_03635</name>
</gene>
<reference evidence="7 9" key="3">
    <citation type="submission" date="2024-01" db="EMBL/GenBank/DDBJ databases">
        <title>Survival strategy associated with biotechnological potential of Virgibacillus dokdonensis T4.6 isolated from salt-fermented shrimp paste.</title>
        <authorList>
            <person name="Doan T.V."/>
            <person name="Quach N.T."/>
            <person name="Phi Q.-T."/>
        </authorList>
    </citation>
    <scope>NUCLEOTIDE SEQUENCE [LARGE SCALE GENOMIC DNA]</scope>
    <source>
        <strain evidence="7 9">T4.6</strain>
    </source>
</reference>
<organism evidence="6 8">
    <name type="scientific">Virgibacillus dokdonensis</name>
    <dbReference type="NCBI Taxonomy" id="302167"/>
    <lineage>
        <taxon>Bacteria</taxon>
        <taxon>Bacillati</taxon>
        <taxon>Bacillota</taxon>
        <taxon>Bacilli</taxon>
        <taxon>Bacillales</taxon>
        <taxon>Bacillaceae</taxon>
        <taxon>Virgibacillus</taxon>
    </lineage>
</organism>
<protein>
    <submittedName>
        <fullName evidence="6">Peptidoglycan-N-acetylglucosamine deacetylase</fullName>
        <ecNumber evidence="6">3.5.1.104</ecNumber>
    </submittedName>
    <submittedName>
        <fullName evidence="7">Polysaccharide deacetylase family protein</fullName>
        <ecNumber evidence="7">3.-.-.-</ecNumber>
    </submittedName>
</protein>
<keyword evidence="1" id="KW-0479">Metal-binding</keyword>
<evidence type="ECO:0000256" key="2">
    <source>
        <dbReference type="ARBA" id="ARBA00022801"/>
    </source>
</evidence>
<feature type="compositionally biased region" description="Basic and acidic residues" evidence="3">
    <location>
        <begin position="300"/>
        <end position="310"/>
    </location>
</feature>
<dbReference type="InterPro" id="IPR011330">
    <property type="entry name" value="Glyco_hydro/deAcase_b/a-brl"/>
</dbReference>
<dbReference type="Pfam" id="PF01522">
    <property type="entry name" value="Polysacc_deac_1"/>
    <property type="match status" value="1"/>
</dbReference>
<dbReference type="Proteomes" id="UP001356080">
    <property type="component" value="Unassembled WGS sequence"/>
</dbReference>
<evidence type="ECO:0000256" key="4">
    <source>
        <dbReference type="SAM" id="Phobius"/>
    </source>
</evidence>
<evidence type="ECO:0000313" key="9">
    <source>
        <dbReference type="Proteomes" id="UP001356080"/>
    </source>
</evidence>
<dbReference type="PANTHER" id="PTHR10587:SF133">
    <property type="entry name" value="CHITIN DEACETYLASE 1-RELATED"/>
    <property type="match status" value="1"/>
</dbReference>
<dbReference type="InterPro" id="IPR002509">
    <property type="entry name" value="NODB_dom"/>
</dbReference>
<dbReference type="GO" id="GO:0016020">
    <property type="term" value="C:membrane"/>
    <property type="evidence" value="ECO:0007669"/>
    <property type="project" value="TreeGrafter"/>
</dbReference>
<evidence type="ECO:0000313" key="6">
    <source>
        <dbReference type="EMBL" id="AUJ24686.1"/>
    </source>
</evidence>
<dbReference type="KEGG" id="vpn:A21D_01605"/>
<dbReference type="GO" id="GO:0046872">
    <property type="term" value="F:metal ion binding"/>
    <property type="evidence" value="ECO:0007669"/>
    <property type="project" value="UniProtKB-KW"/>
</dbReference>
<reference evidence="8" key="2">
    <citation type="submission" date="2016-11" db="EMBL/GenBank/DDBJ databases">
        <title>Complete genome sequence of Virgibacillus pantothenticus 21D, a halophilic bacterium isolated from the deep hypersaline anoxic basin Discovery in the Mediterranean Sea.</title>
        <authorList>
            <person name="Zeaiter Z."/>
            <person name="Booth J.M."/>
            <person name="Prosdocimi E.M."/>
            <person name="Mapelli F."/>
            <person name="Fusi M."/>
            <person name="Daffonchio D."/>
            <person name="Borin S."/>
            <person name="Crotti E."/>
        </authorList>
    </citation>
    <scope>NUCLEOTIDE SEQUENCE [LARGE SCALE GENOMIC DNA]</scope>
    <source>
        <strain evidence="8">21D</strain>
    </source>
</reference>
<feature type="transmembrane region" description="Helical" evidence="4">
    <location>
        <begin position="6"/>
        <end position="27"/>
    </location>
</feature>
<feature type="compositionally biased region" description="Polar residues" evidence="3">
    <location>
        <begin position="261"/>
        <end position="274"/>
    </location>
</feature>
<dbReference type="InterPro" id="IPR050248">
    <property type="entry name" value="Polysacc_deacetylase_ArnD"/>
</dbReference>
<evidence type="ECO:0000256" key="1">
    <source>
        <dbReference type="ARBA" id="ARBA00022723"/>
    </source>
</evidence>
<dbReference type="GO" id="GO:0005975">
    <property type="term" value="P:carbohydrate metabolic process"/>
    <property type="evidence" value="ECO:0007669"/>
    <property type="project" value="InterPro"/>
</dbReference>
<dbReference type="PANTHER" id="PTHR10587">
    <property type="entry name" value="GLYCOSYL TRANSFERASE-RELATED"/>
    <property type="match status" value="1"/>
</dbReference>
<dbReference type="EC" id="3.5.1.104" evidence="6"/>
<dbReference type="EC" id="3.-.-.-" evidence="7"/>
<dbReference type="Proteomes" id="UP000234237">
    <property type="component" value="Chromosome"/>
</dbReference>
<dbReference type="PROSITE" id="PS51677">
    <property type="entry name" value="NODB"/>
    <property type="match status" value="1"/>
</dbReference>
<evidence type="ECO:0000256" key="3">
    <source>
        <dbReference type="SAM" id="MobiDB-lite"/>
    </source>
</evidence>
<keyword evidence="4" id="KW-0472">Membrane</keyword>
<name>A0A2K9IYA6_9BACI</name>
<dbReference type="GO" id="GO:0016810">
    <property type="term" value="F:hydrolase activity, acting on carbon-nitrogen (but not peptide) bonds"/>
    <property type="evidence" value="ECO:0007669"/>
    <property type="project" value="InterPro"/>
</dbReference>
<keyword evidence="9" id="KW-1185">Reference proteome</keyword>
<evidence type="ECO:0000313" key="7">
    <source>
        <dbReference type="EMBL" id="MEF2291104.1"/>
    </source>
</evidence>
<dbReference type="CDD" id="cd10954">
    <property type="entry name" value="CE4_CtAXE_like"/>
    <property type="match status" value="1"/>
</dbReference>
<keyword evidence="2 6" id="KW-0378">Hydrolase</keyword>
<feature type="domain" description="NodB homology" evidence="5">
    <location>
        <begin position="327"/>
        <end position="501"/>
    </location>
</feature>
<evidence type="ECO:0000259" key="5">
    <source>
        <dbReference type="PROSITE" id="PS51677"/>
    </source>
</evidence>